<feature type="transmembrane region" description="Helical" evidence="1">
    <location>
        <begin position="109"/>
        <end position="128"/>
    </location>
</feature>
<feature type="transmembrane region" description="Helical" evidence="1">
    <location>
        <begin position="52"/>
        <end position="71"/>
    </location>
</feature>
<feature type="transmembrane region" description="Helical" evidence="1">
    <location>
        <begin position="252"/>
        <end position="272"/>
    </location>
</feature>
<feature type="transmembrane region" description="Helical" evidence="1">
    <location>
        <begin position="284"/>
        <end position="302"/>
    </location>
</feature>
<protein>
    <submittedName>
        <fullName evidence="2">Membrane protein</fullName>
    </submittedName>
</protein>
<dbReference type="PATRIC" id="fig|1441730.3.peg.4632"/>
<comment type="caution">
    <text evidence="2">The sequence shown here is derived from an EMBL/GenBank/DDBJ whole genome shotgun (WGS) entry which is preliminary data.</text>
</comment>
<reference evidence="2 3" key="2">
    <citation type="journal article" date="2016" name="Genome Announc.">
        <title>Draft Genome Sequence of a Versatile Hydrocarbon-Degrading Bacterium, Rhodococcus pyridinivorans Strain KG-16, Collected from Oil Fields in India.</title>
        <authorList>
            <person name="Aggarwal R.K."/>
            <person name="Dawar C."/>
            <person name="Phanindranath R."/>
            <person name="Mutnuri L."/>
            <person name="Dayal A.M."/>
        </authorList>
    </citation>
    <scope>NUCLEOTIDE SEQUENCE [LARGE SCALE GENOMIC DNA]</scope>
    <source>
        <strain evidence="2 3">KG-16</strain>
    </source>
</reference>
<dbReference type="RefSeq" id="WP_060654041.1">
    <property type="nucleotide sequence ID" value="NZ_AZXY01000013.1"/>
</dbReference>
<feature type="transmembrane region" description="Helical" evidence="1">
    <location>
        <begin position="83"/>
        <end position="103"/>
    </location>
</feature>
<accession>A0A0V9UFD6</accession>
<evidence type="ECO:0000313" key="3">
    <source>
        <dbReference type="Proteomes" id="UP000053060"/>
    </source>
</evidence>
<gene>
    <name evidence="2" type="ORF">Z045_22145</name>
</gene>
<dbReference type="Proteomes" id="UP000053060">
    <property type="component" value="Unassembled WGS sequence"/>
</dbReference>
<evidence type="ECO:0000313" key="2">
    <source>
        <dbReference type="EMBL" id="KSZ56750.1"/>
    </source>
</evidence>
<name>A0A0V9UFD6_9NOCA</name>
<keyword evidence="1" id="KW-0812">Transmembrane</keyword>
<proteinExistence type="predicted"/>
<keyword evidence="1" id="KW-0472">Membrane</keyword>
<feature type="transmembrane region" description="Helical" evidence="1">
    <location>
        <begin position="220"/>
        <end position="240"/>
    </location>
</feature>
<feature type="transmembrane region" description="Helical" evidence="1">
    <location>
        <begin position="20"/>
        <end position="40"/>
    </location>
</feature>
<feature type="transmembrane region" description="Helical" evidence="1">
    <location>
        <begin position="308"/>
        <end position="326"/>
    </location>
</feature>
<evidence type="ECO:0000256" key="1">
    <source>
        <dbReference type="SAM" id="Phobius"/>
    </source>
</evidence>
<reference evidence="3" key="1">
    <citation type="submission" date="2015-01" db="EMBL/GenBank/DDBJ databases">
        <title>Draft genome sequence of Rhodococcus pyridinivorans strain KG-16, a hydrocarbon-degrading bacterium.</title>
        <authorList>
            <person name="Aggarwal R.K."/>
            <person name="Dawar C."/>
        </authorList>
    </citation>
    <scope>NUCLEOTIDE SEQUENCE [LARGE SCALE GENOMIC DNA]</scope>
    <source>
        <strain evidence="3">KG-16</strain>
    </source>
</reference>
<dbReference type="EMBL" id="AZXY01000013">
    <property type="protein sequence ID" value="KSZ56750.1"/>
    <property type="molecule type" value="Genomic_DNA"/>
</dbReference>
<organism evidence="2 3">
    <name type="scientific">Rhodococcus pyridinivorans KG-16</name>
    <dbReference type="NCBI Taxonomy" id="1441730"/>
    <lineage>
        <taxon>Bacteria</taxon>
        <taxon>Bacillati</taxon>
        <taxon>Actinomycetota</taxon>
        <taxon>Actinomycetes</taxon>
        <taxon>Mycobacteriales</taxon>
        <taxon>Nocardiaceae</taxon>
        <taxon>Rhodococcus</taxon>
    </lineage>
</organism>
<keyword evidence="1" id="KW-1133">Transmembrane helix</keyword>
<dbReference type="AlphaFoldDB" id="A0A0V9UFD6"/>
<sequence>MTAVRTRSRPRLLRDTASSAQVEALLIIAVATILVTRLYLHLTGYPQVGGSVLHIAHVLWGGLLMVTALMVSMTFIGRAPDRIAVVLGGIGFGLFLDEVGKFVTKTNDYFYRPSVAIMYVVVVLLLVVNRAVHLRRGPSPDEYLANAALTATDGLTHGLTPTDRDQARVQLERAREGGVDPEVVEQIDLLLARCREVPSRFSWVSLRLPERLRGERSVRVAAALLTVFSVGILINAAATLDEDLAAQTSNVVTVIQLVGSGVTVLLCVVGSVGLWRRRRWAIRALRTAALITVFFVDVLEFAVQEFGALLNVAVGAAALSVFSHYLRQVSRHEALPDTA</sequence>